<gene>
    <name evidence="4" type="ORF">OYT1_ch1899</name>
</gene>
<dbReference type="Pfam" id="PF12796">
    <property type="entry name" value="Ank_2"/>
    <property type="match status" value="1"/>
</dbReference>
<evidence type="ECO:0000256" key="2">
    <source>
        <dbReference type="ARBA" id="ARBA00023043"/>
    </source>
</evidence>
<keyword evidence="2 3" id="KW-0040">ANK repeat</keyword>
<dbReference type="InterPro" id="IPR036770">
    <property type="entry name" value="Ankyrin_rpt-contain_sf"/>
</dbReference>
<dbReference type="RefSeq" id="WP_062626094.1">
    <property type="nucleotide sequence ID" value="NZ_AP018738.1"/>
</dbReference>
<dbReference type="Pfam" id="PF00023">
    <property type="entry name" value="Ank"/>
    <property type="match status" value="1"/>
</dbReference>
<dbReference type="PANTHER" id="PTHR24171">
    <property type="entry name" value="ANKYRIN REPEAT DOMAIN-CONTAINING PROTEIN 39-RELATED"/>
    <property type="match status" value="1"/>
</dbReference>
<proteinExistence type="predicted"/>
<keyword evidence="1" id="KW-0677">Repeat</keyword>
<evidence type="ECO:0000256" key="1">
    <source>
        <dbReference type="ARBA" id="ARBA00022737"/>
    </source>
</evidence>
<sequence length="190" mass="19848">MSEKLFAAINAGDVATTQRILSSGAYAKTRDVEGNTLLMLAAQRGDLPMVEMLLGAGAEVDAVDAAGWSALTRAVYNPELKHGFADVVQALITAGADIEAPIGYGVRPLMLAAGYGETAVVEVLLSAGADVLARNEGGYTALMMVKQKHYVDVINLLHEAEQLLGVGEGSCESKNAPGSNVVTFMKRPAL</sequence>
<dbReference type="PROSITE" id="PS50088">
    <property type="entry name" value="ANK_REPEAT"/>
    <property type="match status" value="2"/>
</dbReference>
<organism evidence="4 5">
    <name type="scientific">Ferriphaselus amnicola</name>
    <dbReference type="NCBI Taxonomy" id="1188319"/>
    <lineage>
        <taxon>Bacteria</taxon>
        <taxon>Pseudomonadati</taxon>
        <taxon>Pseudomonadota</taxon>
        <taxon>Betaproteobacteria</taxon>
        <taxon>Nitrosomonadales</taxon>
        <taxon>Gallionellaceae</taxon>
        <taxon>Ferriphaselus</taxon>
    </lineage>
</organism>
<feature type="repeat" description="ANK" evidence="3">
    <location>
        <begin position="104"/>
        <end position="136"/>
    </location>
</feature>
<dbReference type="OrthoDB" id="198309at2"/>
<evidence type="ECO:0000313" key="4">
    <source>
        <dbReference type="EMBL" id="BBE51425.1"/>
    </source>
</evidence>
<accession>A0A2Z6GE11</accession>
<keyword evidence="5" id="KW-1185">Reference proteome</keyword>
<dbReference type="Proteomes" id="UP000033070">
    <property type="component" value="Chromosome"/>
</dbReference>
<dbReference type="InterPro" id="IPR002110">
    <property type="entry name" value="Ankyrin_rpt"/>
</dbReference>
<dbReference type="PANTHER" id="PTHR24171:SF9">
    <property type="entry name" value="ANKYRIN REPEAT DOMAIN-CONTAINING PROTEIN 39"/>
    <property type="match status" value="1"/>
</dbReference>
<evidence type="ECO:0000313" key="5">
    <source>
        <dbReference type="Proteomes" id="UP000033070"/>
    </source>
</evidence>
<dbReference type="PRINTS" id="PR01415">
    <property type="entry name" value="ANKYRIN"/>
</dbReference>
<protein>
    <submittedName>
        <fullName evidence="4">Uncharacterized protein</fullName>
    </submittedName>
</protein>
<dbReference type="SUPFAM" id="SSF48403">
    <property type="entry name" value="Ankyrin repeat"/>
    <property type="match status" value="1"/>
</dbReference>
<dbReference type="SMART" id="SM00248">
    <property type="entry name" value="ANK"/>
    <property type="match status" value="4"/>
</dbReference>
<reference evidence="4 5" key="1">
    <citation type="submission" date="2018-06" db="EMBL/GenBank/DDBJ databases">
        <title>OYT1 Genome Sequencing.</title>
        <authorList>
            <person name="Kato S."/>
            <person name="Itoh T."/>
            <person name="Ohkuma M."/>
        </authorList>
    </citation>
    <scope>NUCLEOTIDE SEQUENCE [LARGE SCALE GENOMIC DNA]</scope>
    <source>
        <strain evidence="4 5">OYT1</strain>
    </source>
</reference>
<dbReference type="AlphaFoldDB" id="A0A2Z6GE11"/>
<dbReference type="EMBL" id="AP018738">
    <property type="protein sequence ID" value="BBE51425.1"/>
    <property type="molecule type" value="Genomic_DNA"/>
</dbReference>
<name>A0A2Z6GE11_9PROT</name>
<dbReference type="STRING" id="1188319.OYT1_00891"/>
<feature type="repeat" description="ANK" evidence="3">
    <location>
        <begin position="33"/>
        <end position="65"/>
    </location>
</feature>
<evidence type="ECO:0000256" key="3">
    <source>
        <dbReference type="PROSITE-ProRule" id="PRU00023"/>
    </source>
</evidence>
<dbReference type="Gene3D" id="1.25.40.20">
    <property type="entry name" value="Ankyrin repeat-containing domain"/>
    <property type="match status" value="1"/>
</dbReference>
<dbReference type="KEGG" id="fam:OYT1_ch1899"/>
<dbReference type="PROSITE" id="PS50297">
    <property type="entry name" value="ANK_REP_REGION"/>
    <property type="match status" value="2"/>
</dbReference>